<dbReference type="Proteomes" id="UP001501612">
    <property type="component" value="Unassembled WGS sequence"/>
</dbReference>
<keyword evidence="2" id="KW-1133">Transmembrane helix</keyword>
<evidence type="ECO:0000313" key="4">
    <source>
        <dbReference type="Proteomes" id="UP001501612"/>
    </source>
</evidence>
<dbReference type="PANTHER" id="PTHR15544:SF0">
    <property type="entry name" value="TETRATRICOPEPTIDE REPEAT PROTEIN 33"/>
    <property type="match status" value="1"/>
</dbReference>
<evidence type="ECO:0008006" key="5">
    <source>
        <dbReference type="Google" id="ProtNLM"/>
    </source>
</evidence>
<dbReference type="SUPFAM" id="SSF48452">
    <property type="entry name" value="TPR-like"/>
    <property type="match status" value="1"/>
</dbReference>
<evidence type="ECO:0000256" key="2">
    <source>
        <dbReference type="SAM" id="Phobius"/>
    </source>
</evidence>
<feature type="transmembrane region" description="Helical" evidence="2">
    <location>
        <begin position="278"/>
        <end position="297"/>
    </location>
</feature>
<dbReference type="EMBL" id="BAAAMY010000002">
    <property type="protein sequence ID" value="GAA1909756.1"/>
    <property type="molecule type" value="Genomic_DNA"/>
</dbReference>
<sequence>MTPADRDRARARLDALLELGRHREALDAVRTLLAEEPDAALLHGQASRALTGLGDHRGALEAAGRAAALAPAWPWAHRLCATALLELGRPQEAARAAHEAVRLQPDRAVNHEVYAQVLVDAPGGLPTAWLAALHAVRLAPDDAGSHFTVGYVAGRRRDARTAIEAYRRTLAIDPEHATALHNLALLESGTSLRRRADGLAGALRLDPQRRAFHATADAWADRVVRRAWLGSLAALLVAALTGWGGLAGLVLLGLWWRRLMRQVPVGMRRLVRDRAPRSAYPALLAAATVLTCLLALATTVAPLDAGQRWALAAQATWPTVALAAWGLLRRRPG</sequence>
<comment type="caution">
    <text evidence="3">The sequence shown here is derived from an EMBL/GenBank/DDBJ whole genome shotgun (WGS) entry which is preliminary data.</text>
</comment>
<dbReference type="Gene3D" id="1.25.40.10">
    <property type="entry name" value="Tetratricopeptide repeat domain"/>
    <property type="match status" value="2"/>
</dbReference>
<accession>A0ABN2P2N5</accession>
<dbReference type="InterPro" id="IPR011990">
    <property type="entry name" value="TPR-like_helical_dom_sf"/>
</dbReference>
<dbReference type="InterPro" id="IPR019734">
    <property type="entry name" value="TPR_rpt"/>
</dbReference>
<keyword evidence="2" id="KW-0812">Transmembrane</keyword>
<reference evidence="3 4" key="1">
    <citation type="journal article" date="2019" name="Int. J. Syst. Evol. Microbiol.">
        <title>The Global Catalogue of Microorganisms (GCM) 10K type strain sequencing project: providing services to taxonomists for standard genome sequencing and annotation.</title>
        <authorList>
            <consortium name="The Broad Institute Genomics Platform"/>
            <consortium name="The Broad Institute Genome Sequencing Center for Infectious Disease"/>
            <person name="Wu L."/>
            <person name="Ma J."/>
        </authorList>
    </citation>
    <scope>NUCLEOTIDE SEQUENCE [LARGE SCALE GENOMIC DNA]</scope>
    <source>
        <strain evidence="3 4">JCM 14046</strain>
    </source>
</reference>
<dbReference type="SMART" id="SM00028">
    <property type="entry name" value="TPR"/>
    <property type="match status" value="3"/>
</dbReference>
<protein>
    <recommendedName>
        <fullName evidence="5">Tetratricopeptide repeat protein</fullName>
    </recommendedName>
</protein>
<evidence type="ECO:0000256" key="1">
    <source>
        <dbReference type="PROSITE-ProRule" id="PRU00339"/>
    </source>
</evidence>
<evidence type="ECO:0000313" key="3">
    <source>
        <dbReference type="EMBL" id="GAA1909756.1"/>
    </source>
</evidence>
<proteinExistence type="predicted"/>
<organism evidence="3 4">
    <name type="scientific">Nocardioides lentus</name>
    <dbReference type="NCBI Taxonomy" id="338077"/>
    <lineage>
        <taxon>Bacteria</taxon>
        <taxon>Bacillati</taxon>
        <taxon>Actinomycetota</taxon>
        <taxon>Actinomycetes</taxon>
        <taxon>Propionibacteriales</taxon>
        <taxon>Nocardioidaceae</taxon>
        <taxon>Nocardioides</taxon>
    </lineage>
</organism>
<dbReference type="RefSeq" id="WP_344004299.1">
    <property type="nucleotide sequence ID" value="NZ_BAAAMY010000002.1"/>
</dbReference>
<feature type="transmembrane region" description="Helical" evidence="2">
    <location>
        <begin position="232"/>
        <end position="257"/>
    </location>
</feature>
<keyword evidence="4" id="KW-1185">Reference proteome</keyword>
<feature type="repeat" description="TPR" evidence="1">
    <location>
        <begin position="143"/>
        <end position="176"/>
    </location>
</feature>
<dbReference type="PROSITE" id="PS50005">
    <property type="entry name" value="TPR"/>
    <property type="match status" value="1"/>
</dbReference>
<keyword evidence="2" id="KW-0472">Membrane</keyword>
<name>A0ABN2P2N5_9ACTN</name>
<keyword evidence="1" id="KW-0802">TPR repeat</keyword>
<dbReference type="PANTHER" id="PTHR15544">
    <property type="entry name" value="OSMOSIS RESPONSIVE FACTOR"/>
    <property type="match status" value="1"/>
</dbReference>
<feature type="transmembrane region" description="Helical" evidence="2">
    <location>
        <begin position="309"/>
        <end position="328"/>
    </location>
</feature>
<gene>
    <name evidence="3" type="ORF">GCM10009737_08850</name>
</gene>
<dbReference type="InterPro" id="IPR052658">
    <property type="entry name" value="TPR-containing"/>
</dbReference>